<dbReference type="GeneID" id="114332482"/>
<dbReference type="AlphaFoldDB" id="A0A6P7G066"/>
<dbReference type="InterPro" id="IPR011009">
    <property type="entry name" value="Kinase-like_dom_sf"/>
</dbReference>
<dbReference type="GO" id="GO:0007168">
    <property type="term" value="P:receptor guanylyl cyclase signaling pathway"/>
    <property type="evidence" value="ECO:0007669"/>
    <property type="project" value="TreeGrafter"/>
</dbReference>
<dbReference type="Gene3D" id="3.30.70.1230">
    <property type="entry name" value="Nucleotide cyclase"/>
    <property type="match status" value="1"/>
</dbReference>
<keyword evidence="13 15" id="KW-0456">Lyase</keyword>
<dbReference type="EC" id="4.6.1.2" evidence="3 16"/>
<feature type="region of interest" description="Disordered" evidence="17">
    <location>
        <begin position="1065"/>
        <end position="1114"/>
    </location>
</feature>
<dbReference type="GO" id="GO:0005524">
    <property type="term" value="F:ATP binding"/>
    <property type="evidence" value="ECO:0007669"/>
    <property type="project" value="InterPro"/>
</dbReference>
<dbReference type="InterPro" id="IPR000719">
    <property type="entry name" value="Prot_kinase_dom"/>
</dbReference>
<evidence type="ECO:0000256" key="16">
    <source>
        <dbReference type="RuleBase" id="RU003431"/>
    </source>
</evidence>
<dbReference type="CDD" id="cd07302">
    <property type="entry name" value="CHD"/>
    <property type="match status" value="1"/>
</dbReference>
<dbReference type="GO" id="GO:0005525">
    <property type="term" value="F:GTP binding"/>
    <property type="evidence" value="ECO:0007669"/>
    <property type="project" value="UniProtKB-KW"/>
</dbReference>
<evidence type="ECO:0000256" key="12">
    <source>
        <dbReference type="ARBA" id="ARBA00023180"/>
    </source>
</evidence>
<protein>
    <recommendedName>
        <fullName evidence="3 16">Guanylate cyclase</fullName>
        <ecNumber evidence="3 16">4.6.1.2</ecNumber>
    </recommendedName>
</protein>
<evidence type="ECO:0000256" key="17">
    <source>
        <dbReference type="SAM" id="MobiDB-lite"/>
    </source>
</evidence>
<dbReference type="PROSITE" id="PS00452">
    <property type="entry name" value="GUANYLATE_CYCLASE_1"/>
    <property type="match status" value="1"/>
</dbReference>
<dbReference type="InterPro" id="IPR028082">
    <property type="entry name" value="Peripla_BP_I"/>
</dbReference>
<comment type="subcellular location">
    <subcellularLocation>
        <location evidence="2">Cell membrane</location>
        <topology evidence="2">Single-pass type I membrane protein</topology>
    </subcellularLocation>
</comment>
<dbReference type="KEGG" id="dvv:114332482"/>
<dbReference type="RefSeq" id="XP_028138080.1">
    <property type="nucleotide sequence ID" value="XM_028282279.1"/>
</dbReference>
<dbReference type="PROSITE" id="PS50125">
    <property type="entry name" value="GUANYLATE_CYCLASE_2"/>
    <property type="match status" value="1"/>
</dbReference>
<dbReference type="FunCoup" id="A0A6P7G066">
    <property type="interactions" value="104"/>
</dbReference>
<dbReference type="PRINTS" id="PR00255">
    <property type="entry name" value="NATPEPTIDER"/>
</dbReference>
<feature type="compositionally biased region" description="Polar residues" evidence="17">
    <location>
        <begin position="1065"/>
        <end position="1081"/>
    </location>
</feature>
<evidence type="ECO:0000313" key="22">
    <source>
        <dbReference type="EnsemblMetazoa" id="XP_050519588.1"/>
    </source>
</evidence>
<dbReference type="InterPro" id="IPR018297">
    <property type="entry name" value="A/G_cyclase_CS"/>
</dbReference>
<dbReference type="FunFam" id="1.10.510.10:FF:000420">
    <property type="entry name" value="Guanylate cyclase"/>
    <property type="match status" value="1"/>
</dbReference>
<dbReference type="GO" id="GO:0004383">
    <property type="term" value="F:guanylate cyclase activity"/>
    <property type="evidence" value="ECO:0007669"/>
    <property type="project" value="UniProtKB-EC"/>
</dbReference>
<dbReference type="InterPro" id="IPR001828">
    <property type="entry name" value="ANF_lig-bd_rcpt"/>
</dbReference>
<evidence type="ECO:0000256" key="13">
    <source>
        <dbReference type="ARBA" id="ARBA00023239"/>
    </source>
</evidence>
<evidence type="ECO:0000256" key="14">
    <source>
        <dbReference type="ARBA" id="ARBA00023293"/>
    </source>
</evidence>
<keyword evidence="11" id="KW-0675">Receptor</keyword>
<dbReference type="SUPFAM" id="SSF53822">
    <property type="entry name" value="Periplasmic binding protein-like I"/>
    <property type="match status" value="1"/>
</dbReference>
<evidence type="ECO:0000256" key="3">
    <source>
        <dbReference type="ARBA" id="ARBA00012202"/>
    </source>
</evidence>
<dbReference type="Proteomes" id="UP001652700">
    <property type="component" value="Unplaced"/>
</dbReference>
<dbReference type="Gene3D" id="1.10.510.10">
    <property type="entry name" value="Transferase(Phosphotransferase) domain 1"/>
    <property type="match status" value="1"/>
</dbReference>
<evidence type="ECO:0000256" key="6">
    <source>
        <dbReference type="ARBA" id="ARBA00022729"/>
    </source>
</evidence>
<dbReference type="InterPro" id="IPR001054">
    <property type="entry name" value="A/G_cyclase"/>
</dbReference>
<evidence type="ECO:0000256" key="5">
    <source>
        <dbReference type="ARBA" id="ARBA00022692"/>
    </source>
</evidence>
<evidence type="ECO:0000256" key="11">
    <source>
        <dbReference type="ARBA" id="ARBA00023170"/>
    </source>
</evidence>
<comment type="similarity">
    <text evidence="15">Belongs to the adenylyl cyclase class-4/guanylyl cyclase family.</text>
</comment>
<keyword evidence="6 19" id="KW-0732">Signal</keyword>
<evidence type="ECO:0000256" key="4">
    <source>
        <dbReference type="ARBA" id="ARBA00022475"/>
    </source>
</evidence>
<dbReference type="OrthoDB" id="1890790at2759"/>
<reference evidence="22" key="2">
    <citation type="submission" date="2025-05" db="UniProtKB">
        <authorList>
            <consortium name="EnsemblMetazoa"/>
        </authorList>
    </citation>
    <scope>IDENTIFICATION</scope>
</reference>
<dbReference type="EnsemblMetazoa" id="XM_050663631.1">
    <property type="protein sequence ID" value="XP_050519588.1"/>
    <property type="gene ID" value="LOC114332482"/>
</dbReference>
<keyword evidence="9" id="KW-0342">GTP-binding</keyword>
<dbReference type="SUPFAM" id="SSF55073">
    <property type="entry name" value="Nucleotide cyclase"/>
    <property type="match status" value="1"/>
</dbReference>
<dbReference type="GO" id="GO:0001653">
    <property type="term" value="F:peptide receptor activity"/>
    <property type="evidence" value="ECO:0007669"/>
    <property type="project" value="TreeGrafter"/>
</dbReference>
<evidence type="ECO:0000259" key="20">
    <source>
        <dbReference type="PROSITE" id="PS50011"/>
    </source>
</evidence>
<dbReference type="GO" id="GO:0004016">
    <property type="term" value="F:adenylate cyclase activity"/>
    <property type="evidence" value="ECO:0007669"/>
    <property type="project" value="TreeGrafter"/>
</dbReference>
<dbReference type="Pfam" id="PF07714">
    <property type="entry name" value="PK_Tyr_Ser-Thr"/>
    <property type="match status" value="1"/>
</dbReference>
<feature type="domain" description="Guanylate cyclase" evidence="21">
    <location>
        <begin position="884"/>
        <end position="1014"/>
    </location>
</feature>
<evidence type="ECO:0000256" key="18">
    <source>
        <dbReference type="SAM" id="Phobius"/>
    </source>
</evidence>
<dbReference type="FunFam" id="3.30.70.1230:FF:000004">
    <property type="entry name" value="Guanylate cyclase"/>
    <property type="match status" value="1"/>
</dbReference>
<keyword evidence="5 18" id="KW-0812">Transmembrane</keyword>
<evidence type="ECO:0000259" key="21">
    <source>
        <dbReference type="PROSITE" id="PS50125"/>
    </source>
</evidence>
<evidence type="ECO:0000256" key="2">
    <source>
        <dbReference type="ARBA" id="ARBA00004251"/>
    </source>
</evidence>
<dbReference type="InterPro" id="IPR050401">
    <property type="entry name" value="Cyclic_nucleotide_synthase"/>
</dbReference>
<dbReference type="Gene3D" id="3.40.50.2300">
    <property type="match status" value="2"/>
</dbReference>
<reference evidence="24" key="1">
    <citation type="submission" date="2025-04" db="UniProtKB">
        <authorList>
            <consortium name="RefSeq"/>
        </authorList>
    </citation>
    <scope>IDENTIFICATION</scope>
</reference>
<evidence type="ECO:0000256" key="19">
    <source>
        <dbReference type="SAM" id="SignalP"/>
    </source>
</evidence>
<dbReference type="Pfam" id="PF00211">
    <property type="entry name" value="Guanylate_cyc"/>
    <property type="match status" value="1"/>
</dbReference>
<dbReference type="InParanoid" id="A0A6P7G066"/>
<gene>
    <name evidence="24" type="primary">LOC114332482</name>
</gene>
<dbReference type="PANTHER" id="PTHR11920:SF494">
    <property type="entry name" value="ATRIAL NATRIURETIC PEPTIDE RECEPTOR 2"/>
    <property type="match status" value="1"/>
</dbReference>
<dbReference type="RefSeq" id="XP_050519588.1">
    <property type="nucleotide sequence ID" value="XM_050663631.1"/>
</dbReference>
<proteinExistence type="inferred from homology"/>
<evidence type="ECO:0000256" key="9">
    <source>
        <dbReference type="ARBA" id="ARBA00023134"/>
    </source>
</evidence>
<dbReference type="Pfam" id="PF01094">
    <property type="entry name" value="ANF_receptor"/>
    <property type="match status" value="1"/>
</dbReference>
<name>A0A6P7G066_DIAVI</name>
<dbReference type="PROSITE" id="PS50011">
    <property type="entry name" value="PROTEIN_KINASE_DOM"/>
    <property type="match status" value="1"/>
</dbReference>
<keyword evidence="14 16" id="KW-0141">cGMP biosynthesis</keyword>
<dbReference type="InterPro" id="IPR001245">
    <property type="entry name" value="Ser-Thr/Tyr_kinase_cat_dom"/>
</dbReference>
<evidence type="ECO:0000313" key="24">
    <source>
        <dbReference type="RefSeq" id="XP_028138080.1"/>
    </source>
</evidence>
<evidence type="ECO:0000313" key="23">
    <source>
        <dbReference type="Proteomes" id="UP001652700"/>
    </source>
</evidence>
<comment type="catalytic activity">
    <reaction evidence="1 16">
        <text>GTP = 3',5'-cyclic GMP + diphosphate</text>
        <dbReference type="Rhea" id="RHEA:13665"/>
        <dbReference type="ChEBI" id="CHEBI:33019"/>
        <dbReference type="ChEBI" id="CHEBI:37565"/>
        <dbReference type="ChEBI" id="CHEBI:57746"/>
        <dbReference type="EC" id="4.6.1.2"/>
    </reaction>
</comment>
<keyword evidence="10 18" id="KW-0472">Membrane</keyword>
<dbReference type="PANTHER" id="PTHR11920">
    <property type="entry name" value="GUANYLYL CYCLASE"/>
    <property type="match status" value="1"/>
</dbReference>
<feature type="chain" id="PRO_5027580310" description="Guanylate cyclase" evidence="19">
    <location>
        <begin position="17"/>
        <end position="1132"/>
    </location>
</feature>
<dbReference type="GO" id="GO:0005886">
    <property type="term" value="C:plasma membrane"/>
    <property type="evidence" value="ECO:0007669"/>
    <property type="project" value="UniProtKB-SubCell"/>
</dbReference>
<feature type="signal peptide" evidence="19">
    <location>
        <begin position="1"/>
        <end position="16"/>
    </location>
</feature>
<evidence type="ECO:0000256" key="15">
    <source>
        <dbReference type="RuleBase" id="RU000405"/>
    </source>
</evidence>
<dbReference type="SUPFAM" id="SSF56112">
    <property type="entry name" value="Protein kinase-like (PK-like)"/>
    <property type="match status" value="1"/>
</dbReference>
<evidence type="ECO:0000256" key="8">
    <source>
        <dbReference type="ARBA" id="ARBA00022989"/>
    </source>
</evidence>
<dbReference type="GO" id="GO:0035556">
    <property type="term" value="P:intracellular signal transduction"/>
    <property type="evidence" value="ECO:0007669"/>
    <property type="project" value="InterPro"/>
</dbReference>
<feature type="transmembrane region" description="Helical" evidence="18">
    <location>
        <begin position="479"/>
        <end position="500"/>
    </location>
</feature>
<keyword evidence="7" id="KW-0547">Nucleotide-binding</keyword>
<evidence type="ECO:0000256" key="7">
    <source>
        <dbReference type="ARBA" id="ARBA00022741"/>
    </source>
</evidence>
<dbReference type="GO" id="GO:0004672">
    <property type="term" value="F:protein kinase activity"/>
    <property type="evidence" value="ECO:0007669"/>
    <property type="project" value="InterPro"/>
</dbReference>
<dbReference type="SMART" id="SM00044">
    <property type="entry name" value="CYCc"/>
    <property type="match status" value="1"/>
</dbReference>
<organism evidence="24">
    <name type="scientific">Diabrotica virgifera virgifera</name>
    <name type="common">western corn rootworm</name>
    <dbReference type="NCBI Taxonomy" id="50390"/>
    <lineage>
        <taxon>Eukaryota</taxon>
        <taxon>Metazoa</taxon>
        <taxon>Ecdysozoa</taxon>
        <taxon>Arthropoda</taxon>
        <taxon>Hexapoda</taxon>
        <taxon>Insecta</taxon>
        <taxon>Pterygota</taxon>
        <taxon>Neoptera</taxon>
        <taxon>Endopterygota</taxon>
        <taxon>Coleoptera</taxon>
        <taxon>Polyphaga</taxon>
        <taxon>Cucujiformia</taxon>
        <taxon>Chrysomeloidea</taxon>
        <taxon>Chrysomelidae</taxon>
        <taxon>Galerucinae</taxon>
        <taxon>Diabroticina</taxon>
        <taxon>Diabroticites</taxon>
        <taxon>Diabrotica</taxon>
    </lineage>
</organism>
<keyword evidence="8 18" id="KW-1133">Transmembrane helix</keyword>
<sequence length="1132" mass="128549">MFYFLLLFLFAKFCAADSEFNNSILLQQPWPLSDCDPSPPPCSVRPTCPLIFDNTTQKYMVHIGVLLPQSDKYIVNIDRAVVELKAAAKQSRINGYLNNSTEIIYHTYDDDCNQGKASEKMVEAFKDQSCLHMIFGPTCDYCVATVGRMTQYVNAPVVTPTGLSFDFTSKKTYPEDEFFFLLNLGKFDFRTFAEFFHLIQYRYEWHKVVLVYERNDQSEVGGERMCYLTMTNLATELTSSGMDYVDGDLNLLGLDYTEFLKLKVGVNYGIILTCASHENVRKLVIAATQLKMMDRGEYTFFNIDSYNHADIPSQPWISLNDTVENNNLAKIGYQNVYSILPKVETDYAAVANKSRIRGSSYLDAIYDGMMMFTQSLKNVSDGFTDTNVSTCQLLYHSMGNKFEGRNNESFQMNCNGVRTREVALVHMNSSGVLELVGLYNSTYKEVTVWKVHDIFKQISDTPKCGYDMSKCPTYDVVKILLVVLILVIVLGMLVVALILYRQIKLRREIEAKIWKVHPRDVVTTHNKPRASILSSSSYREYDGLSLPGDKQIFTNVALYKGSRVAVKNLRAEKIELIHTHLYELKVMKDLSHDNLVKFFGACLDIPNFILNEYCARGSLQDILENEEVQLDWTFRISLIMDLVRGMHYLHRSPIKYHGSLKSTNCLVDSRFVLKIADFGLCFLREYANEDVIDKTNHSFWQRQLWTAPELLNLPAVPDRGTQRGDVYSFGIILHEIIMRKGVFYLDNYMDPKEILETVKHGPAANDGKPLRPDLEPEALCDDEVELLMKKCWAEDSFDRPDFTTLKHKLHQLNKKENGNLMDNLLARMEQYANNLETLVEERTNDYLEEKKKCEQVLYQLLPKSVAEQLIKGESVNAETFDSVTIYFSDIVGFTKLSAASTPLEVVDLLNDLYTCFDSIVGGFDVYKVETIGDAYMVVSGLPKRNGNCHAREIARMSIALLNDVRKFRIRHMPNEPLRLRIGIHTGPVVAGVVGLKMPRYCLFGDTVNTASRMESTGESLKIHISTATKDVLDTFGTFELECRGPIEIKGKGRMTTYWLKREQKVTTQPGPSLENKTTKLPSTPIPQHLRRGIGTRAESDSNPRIVATPSGEEAAIPLLAVTTSNSESDSHA</sequence>
<evidence type="ECO:0000256" key="10">
    <source>
        <dbReference type="ARBA" id="ARBA00023136"/>
    </source>
</evidence>
<dbReference type="InterPro" id="IPR029787">
    <property type="entry name" value="Nucleotide_cyclase"/>
</dbReference>
<dbReference type="InterPro" id="IPR001170">
    <property type="entry name" value="ANPR/GUC"/>
</dbReference>
<accession>A0A6P7G066</accession>
<feature type="domain" description="Protein kinase" evidence="20">
    <location>
        <begin position="538"/>
        <end position="813"/>
    </location>
</feature>
<keyword evidence="12" id="KW-0325">Glycoprotein</keyword>
<keyword evidence="23" id="KW-1185">Reference proteome</keyword>
<evidence type="ECO:0000256" key="1">
    <source>
        <dbReference type="ARBA" id="ARBA00001436"/>
    </source>
</evidence>
<keyword evidence="4" id="KW-1003">Cell membrane</keyword>